<evidence type="ECO:0000313" key="1">
    <source>
        <dbReference type="EMBL" id="AXC34476.1"/>
    </source>
</evidence>
<dbReference type="RefSeq" id="YP_009838322.1">
    <property type="nucleotide sequence ID" value="NC_048709.1"/>
</dbReference>
<organism evidence="1 2">
    <name type="scientific">Vibrio phage YC</name>
    <dbReference type="NCBI Taxonomy" id="2267403"/>
    <lineage>
        <taxon>Viruses</taxon>
        <taxon>Duplodnaviria</taxon>
        <taxon>Heunggongvirae</taxon>
        <taxon>Uroviricota</taxon>
        <taxon>Caudoviricetes</taxon>
        <taxon>Pantevenvirales</taxon>
        <taxon>Ackermannviridae</taxon>
        <taxon>Campanilevirus</taxon>
        <taxon>Campanilevirus YC</taxon>
    </lineage>
</organism>
<sequence length="120" mass="13275">MLFKKTIGLDSITGEPRRMWIENDNTVTPAMNGAVYMVLLDANKQKLTTHSAKGVLTLKVSYLDIQEDIDKGTISLESIQSGSFVVPSFVGLADKLWVELEAGDLGEAAYVEIHVNRWGY</sequence>
<dbReference type="Proteomes" id="UP000260311">
    <property type="component" value="Segment"/>
</dbReference>
<accession>A0A384ZS45</accession>
<dbReference type="KEGG" id="vg:55608554"/>
<protein>
    <submittedName>
        <fullName evidence="1">Uncharacterized protein</fullName>
    </submittedName>
</protein>
<evidence type="ECO:0000313" key="2">
    <source>
        <dbReference type="Proteomes" id="UP000260311"/>
    </source>
</evidence>
<reference evidence="1 2" key="1">
    <citation type="submission" date="2018-05" db="EMBL/GenBank/DDBJ databases">
        <title>The genome of Vibrio coralliilyticus phage YC.</title>
        <authorList>
            <person name="Benler S."/>
        </authorList>
    </citation>
    <scope>NUCLEOTIDE SEQUENCE [LARGE SCALE GENOMIC DNA]</scope>
</reference>
<dbReference type="EMBL" id="MH375644">
    <property type="protein sequence ID" value="AXC34476.1"/>
    <property type="molecule type" value="Genomic_DNA"/>
</dbReference>
<proteinExistence type="predicted"/>
<dbReference type="GeneID" id="55608554"/>
<keyword evidence="2" id="KW-1185">Reference proteome</keyword>
<name>A0A384ZS45_9CAUD</name>